<dbReference type="Proteomes" id="UP000270296">
    <property type="component" value="Unassembled WGS sequence"/>
</dbReference>
<proteinExistence type="inferred from homology"/>
<evidence type="ECO:0000313" key="15">
    <source>
        <dbReference type="Proteomes" id="UP000270296"/>
    </source>
</evidence>
<evidence type="ECO:0000256" key="7">
    <source>
        <dbReference type="ARBA" id="ARBA00022816"/>
    </source>
</evidence>
<keyword evidence="10" id="KW-0906">Nuclear pore complex</keyword>
<keyword evidence="5" id="KW-0813">Transport</keyword>
<evidence type="ECO:0000256" key="8">
    <source>
        <dbReference type="ARBA" id="ARBA00022927"/>
    </source>
</evidence>
<keyword evidence="7" id="KW-0509">mRNA transport</keyword>
<dbReference type="AlphaFoldDB" id="A0A183IUY7"/>
<keyword evidence="8" id="KW-0653">Protein transport</keyword>
<dbReference type="PANTHER" id="PTHR23198">
    <property type="entry name" value="NUCLEOPORIN"/>
    <property type="match status" value="1"/>
</dbReference>
<dbReference type="Gene3D" id="3.30.1610.10">
    <property type="entry name" value="Peptidase S59, nucleoporin"/>
    <property type="match status" value="1"/>
</dbReference>
<feature type="region of interest" description="Disordered" evidence="12">
    <location>
        <begin position="137"/>
        <end position="242"/>
    </location>
</feature>
<dbReference type="InterPro" id="IPR007230">
    <property type="entry name" value="Nup98_auto-Pept-S59_dom"/>
</dbReference>
<evidence type="ECO:0000256" key="5">
    <source>
        <dbReference type="ARBA" id="ARBA00022448"/>
    </source>
</evidence>
<evidence type="ECO:0000256" key="9">
    <source>
        <dbReference type="ARBA" id="ARBA00023010"/>
    </source>
</evidence>
<dbReference type="GO" id="GO:0003723">
    <property type="term" value="F:RNA binding"/>
    <property type="evidence" value="ECO:0007669"/>
    <property type="project" value="TreeGrafter"/>
</dbReference>
<keyword evidence="9" id="KW-0811">Translocation</keyword>
<evidence type="ECO:0000256" key="3">
    <source>
        <dbReference type="ARBA" id="ARBA00008926"/>
    </source>
</evidence>
<evidence type="ECO:0000256" key="2">
    <source>
        <dbReference type="ARBA" id="ARBA00004620"/>
    </source>
</evidence>
<dbReference type="SUPFAM" id="SSF82215">
    <property type="entry name" value="C-terminal autoproteolytic domain of nucleoporin nup98"/>
    <property type="match status" value="1"/>
</dbReference>
<evidence type="ECO:0000259" key="13">
    <source>
        <dbReference type="PROSITE" id="PS51434"/>
    </source>
</evidence>
<feature type="domain" description="Peptidase S59" evidence="13">
    <location>
        <begin position="256"/>
        <end position="424"/>
    </location>
</feature>
<evidence type="ECO:0000313" key="14">
    <source>
        <dbReference type="EMBL" id="VDP13083.1"/>
    </source>
</evidence>
<dbReference type="GO" id="GO:0008139">
    <property type="term" value="F:nuclear localization sequence binding"/>
    <property type="evidence" value="ECO:0007669"/>
    <property type="project" value="TreeGrafter"/>
</dbReference>
<dbReference type="Pfam" id="PF12110">
    <property type="entry name" value="Nup96"/>
    <property type="match status" value="2"/>
</dbReference>
<dbReference type="GO" id="GO:0000973">
    <property type="term" value="P:post-transcriptional tethering of RNA polymerase II gene DNA at nuclear periphery"/>
    <property type="evidence" value="ECO:0007669"/>
    <property type="project" value="TreeGrafter"/>
</dbReference>
<sequence length="1067" mass="120775">MATSPYGQSPLLKILSEKRDSFPSPTDKAAQQLLLNKLSSDTARSLKPLPPVRSSPRLLLSVSPMRTVNGMSPKLNDVDETKYSFSEGFVPKNNVKRLVLKPRESVLCTSSTERHQSSLLNDNDAITLDDFGKSGANSTTAHGHTTNPSFGDYDDLFEPTVEQQPSEASEDGDVQLNGSVMASPLAVTTGRHSEVRDTSQLLDESMRTVHAKSRSSKSASESKYHHTVPSVDSVSNGYDDNDSDHSQLEPLVICTRSGYYCQPSVDELQKLVDDEGNCFVEGFKIGRREFGSVLWKDRYHEGQVAKFYGYFVKVFNPHPFLTVLGTGNGGVVTYLINFEHKEVTVYPNNKDKPPVGESLNRRAVITLERVWPSDQATHEPIKDIGRLERMHFWQRLKKASLKMGAKFLAYAPDTGSWSFEVEMDKNAAGAVKRFSQDGVMMHVDDTVNVEECSRYISSTVQNEQKSVHAIQSTFFRTVDEEMSEDTSMSKSMRTEKSRSFVAPSTSLPPYYARLSPLEFRDESFLDTADAETTAGVLSILPGPKHRPKLVRPRNVIRLSAYRRSLAFDRMHSMLDIDVSNVAKSLRDTTESRSSNLQIPRACWMTLYLYALHMTVVSVAELYVRLFLFVLHFGAQSKGNCLKDIFDLLLSHRIAEAAEVAQRNNYWHLSLIISQLGYACEVAALCSAQLNKWQQIKKSNGTWLQLLVDLEWTQVFSFFVWYYRGGSLCIGDAVSKYEASWQSQDPYTRVAAPLAISSTTSIVPLCGKTKYDVCYHMLKLYTNRYHPLEQLLSTFAWTTDPSDYRLSFLLWRLLCAMEYNHTSHLSKELMLSNFASQLDQNHMWPWAVFVMMHVENNAMRAWNIRSIVSRHCDDKEGVHFIINTLGVANGLVAEAKAARFHAKGLFVEETFCHLEANDWIAAHRLFVNHTGPLCVVNDRLDELKKITMLLKAHSTNIRGWSLQGEIYENYLETLISWKKYGHEHPLDREMTRHKLVTFAKKLSSMTCKTPLQRLCQGEMAIKVAELLREILDDQGYSSEAETIISLPMPDDCVIEKMLELTEIGQVEI</sequence>
<dbReference type="InterPro" id="IPR036903">
    <property type="entry name" value="Nup98_auto-Pept-S59_dom_sf"/>
</dbReference>
<reference evidence="14 15" key="2">
    <citation type="submission" date="2018-11" db="EMBL/GenBank/DDBJ databases">
        <authorList>
            <consortium name="Pathogen Informatics"/>
        </authorList>
    </citation>
    <scope>NUCLEOTIDE SEQUENCE [LARGE SCALE GENOMIC DNA]</scope>
</reference>
<dbReference type="GO" id="GO:0031965">
    <property type="term" value="C:nuclear membrane"/>
    <property type="evidence" value="ECO:0007669"/>
    <property type="project" value="UniProtKB-SubCell"/>
</dbReference>
<dbReference type="PROSITE" id="PS51434">
    <property type="entry name" value="NUP_C"/>
    <property type="match status" value="1"/>
</dbReference>
<dbReference type="GO" id="GO:0051028">
    <property type="term" value="P:mRNA transport"/>
    <property type="evidence" value="ECO:0007669"/>
    <property type="project" value="UniProtKB-KW"/>
</dbReference>
<evidence type="ECO:0000256" key="1">
    <source>
        <dbReference type="ARBA" id="ARBA00004567"/>
    </source>
</evidence>
<gene>
    <name evidence="14" type="ORF">SBAD_LOCUS7434</name>
</gene>
<keyword evidence="6" id="KW-0068">Autocatalytic cleavage</keyword>
<evidence type="ECO:0000313" key="16">
    <source>
        <dbReference type="WBParaSite" id="SBAD_0000771301-mRNA-1"/>
    </source>
</evidence>
<keyword evidence="15" id="KW-1185">Reference proteome</keyword>
<evidence type="ECO:0000256" key="11">
    <source>
        <dbReference type="ARBA" id="ARBA00023242"/>
    </source>
</evidence>
<dbReference type="OrthoDB" id="3797628at2759"/>
<feature type="compositionally biased region" description="Polar residues" evidence="12">
    <location>
        <begin position="137"/>
        <end position="149"/>
    </location>
</feature>
<comment type="similarity">
    <text evidence="3">Belongs to the nucleoporin GLFG family.</text>
</comment>
<organism evidence="16">
    <name type="scientific">Soboliphyme baturini</name>
    <dbReference type="NCBI Taxonomy" id="241478"/>
    <lineage>
        <taxon>Eukaryota</taxon>
        <taxon>Metazoa</taxon>
        <taxon>Ecdysozoa</taxon>
        <taxon>Nematoda</taxon>
        <taxon>Enoplea</taxon>
        <taxon>Dorylaimia</taxon>
        <taxon>Dioctophymatida</taxon>
        <taxon>Dioctophymatoidea</taxon>
        <taxon>Soboliphymatidae</taxon>
        <taxon>Soboliphyme</taxon>
    </lineage>
</organism>
<dbReference type="WBParaSite" id="SBAD_0000771301-mRNA-1">
    <property type="protein sequence ID" value="SBAD_0000771301-mRNA-1"/>
    <property type="gene ID" value="SBAD_0000771301"/>
</dbReference>
<evidence type="ECO:0000256" key="10">
    <source>
        <dbReference type="ARBA" id="ARBA00023132"/>
    </source>
</evidence>
<dbReference type="EMBL" id="UZAM01010620">
    <property type="protein sequence ID" value="VDP13083.1"/>
    <property type="molecule type" value="Genomic_DNA"/>
</dbReference>
<name>A0A183IUY7_9BILA</name>
<dbReference type="GO" id="GO:0006606">
    <property type="term" value="P:protein import into nucleus"/>
    <property type="evidence" value="ECO:0007669"/>
    <property type="project" value="TreeGrafter"/>
</dbReference>
<dbReference type="Pfam" id="PF04096">
    <property type="entry name" value="Nucleoporin2"/>
    <property type="match status" value="1"/>
</dbReference>
<comment type="subcellular location">
    <subcellularLocation>
        <location evidence="2">Nucleus membrane</location>
        <topology evidence="2">Peripheral membrane protein</topology>
        <orientation evidence="2">Nucleoplasmic side</orientation>
    </subcellularLocation>
    <subcellularLocation>
        <location evidence="1">Nucleus</location>
        <location evidence="1">Nuclear pore complex</location>
    </subcellularLocation>
</comment>
<dbReference type="GO" id="GO:0017056">
    <property type="term" value="F:structural constituent of nuclear pore"/>
    <property type="evidence" value="ECO:0007669"/>
    <property type="project" value="InterPro"/>
</dbReference>
<dbReference type="PANTHER" id="PTHR23198:SF6">
    <property type="entry name" value="NUCLEAR PORE COMPLEX PROTEIN NUP98-NUP96"/>
    <property type="match status" value="1"/>
</dbReference>
<dbReference type="GO" id="GO:0044614">
    <property type="term" value="C:nuclear pore cytoplasmic filaments"/>
    <property type="evidence" value="ECO:0007669"/>
    <property type="project" value="TreeGrafter"/>
</dbReference>
<dbReference type="InterPro" id="IPR021967">
    <property type="entry name" value="Nup98_C"/>
</dbReference>
<protein>
    <recommendedName>
        <fullName evidence="4">Nuclear pore complex protein Nup98-Nup96</fullName>
    </recommendedName>
</protein>
<dbReference type="InterPro" id="IPR037665">
    <property type="entry name" value="Nucleoporin_S59-like"/>
</dbReference>
<evidence type="ECO:0000256" key="6">
    <source>
        <dbReference type="ARBA" id="ARBA00022813"/>
    </source>
</evidence>
<evidence type="ECO:0000256" key="4">
    <source>
        <dbReference type="ARBA" id="ARBA00013472"/>
    </source>
</evidence>
<reference evidence="16" key="1">
    <citation type="submission" date="2016-06" db="UniProtKB">
        <authorList>
            <consortium name="WormBaseParasite"/>
        </authorList>
    </citation>
    <scope>IDENTIFICATION</scope>
</reference>
<dbReference type="GO" id="GO:0006405">
    <property type="term" value="P:RNA export from nucleus"/>
    <property type="evidence" value="ECO:0007669"/>
    <property type="project" value="TreeGrafter"/>
</dbReference>
<keyword evidence="11" id="KW-0539">Nucleus</keyword>
<accession>A0A183IUY7</accession>
<dbReference type="Gene3D" id="1.25.40.690">
    <property type="match status" value="1"/>
</dbReference>
<evidence type="ECO:0000256" key="12">
    <source>
        <dbReference type="SAM" id="MobiDB-lite"/>
    </source>
</evidence>
<dbReference type="GO" id="GO:0034398">
    <property type="term" value="P:telomere tethering at nuclear periphery"/>
    <property type="evidence" value="ECO:0007669"/>
    <property type="project" value="TreeGrafter"/>
</dbReference>